<evidence type="ECO:0000256" key="3">
    <source>
        <dbReference type="ARBA" id="ARBA00022692"/>
    </source>
</evidence>
<comment type="subcellular location">
    <subcellularLocation>
        <location evidence="1">Cell membrane</location>
        <topology evidence="1">Multi-pass membrane protein</topology>
    </subcellularLocation>
</comment>
<dbReference type="Gene3D" id="1.20.950.20">
    <property type="entry name" value="Transmembrane di-heme cytochromes, Chain C"/>
    <property type="match status" value="1"/>
</dbReference>
<dbReference type="InterPro" id="IPR011577">
    <property type="entry name" value="Cyt_b561_bac/Ni-Hgenase"/>
</dbReference>
<keyword evidence="3 6" id="KW-0812">Transmembrane</keyword>
<evidence type="ECO:0000259" key="7">
    <source>
        <dbReference type="Pfam" id="PF01292"/>
    </source>
</evidence>
<protein>
    <recommendedName>
        <fullName evidence="7">Cytochrome b561 bacterial/Ni-hydrogenase domain-containing protein</fullName>
    </recommendedName>
</protein>
<evidence type="ECO:0000256" key="2">
    <source>
        <dbReference type="ARBA" id="ARBA00022475"/>
    </source>
</evidence>
<keyword evidence="4 6" id="KW-1133">Transmembrane helix</keyword>
<proteinExistence type="predicted"/>
<evidence type="ECO:0000256" key="5">
    <source>
        <dbReference type="ARBA" id="ARBA00023136"/>
    </source>
</evidence>
<dbReference type="SUPFAM" id="SSF81342">
    <property type="entry name" value="Transmembrane di-heme cytochromes"/>
    <property type="match status" value="1"/>
</dbReference>
<keyword evidence="5 6" id="KW-0472">Membrane</keyword>
<reference evidence="8 9" key="1">
    <citation type="submission" date="2016-11" db="EMBL/GenBank/DDBJ databases">
        <authorList>
            <person name="Klemetsen T."/>
        </authorList>
    </citation>
    <scope>NUCLEOTIDE SEQUENCE [LARGE SCALE GENOMIC DNA]</scope>
    <source>
        <strain evidence="8">MT 2528</strain>
    </source>
</reference>
<gene>
    <name evidence="8" type="ORF">MT2528_0827</name>
</gene>
<dbReference type="InterPro" id="IPR016174">
    <property type="entry name" value="Di-haem_cyt_TM"/>
</dbReference>
<evidence type="ECO:0000256" key="1">
    <source>
        <dbReference type="ARBA" id="ARBA00004651"/>
    </source>
</evidence>
<keyword evidence="2" id="KW-1003">Cell membrane</keyword>
<keyword evidence="9" id="KW-1185">Reference proteome</keyword>
<dbReference type="Proteomes" id="UP000182660">
    <property type="component" value="Unassembled WGS sequence"/>
</dbReference>
<name>A0ABY1HCL2_9GAMM</name>
<evidence type="ECO:0000256" key="6">
    <source>
        <dbReference type="SAM" id="Phobius"/>
    </source>
</evidence>
<evidence type="ECO:0000256" key="4">
    <source>
        <dbReference type="ARBA" id="ARBA00022989"/>
    </source>
</evidence>
<accession>A0ABY1HCL2</accession>
<feature type="transmembrane region" description="Helical" evidence="6">
    <location>
        <begin position="53"/>
        <end position="73"/>
    </location>
</feature>
<evidence type="ECO:0000313" key="9">
    <source>
        <dbReference type="Proteomes" id="UP000182660"/>
    </source>
</evidence>
<feature type="transmembrane region" description="Helical" evidence="6">
    <location>
        <begin position="12"/>
        <end position="33"/>
    </location>
</feature>
<organism evidence="8 9">
    <name type="scientific">Moritella viscosa</name>
    <dbReference type="NCBI Taxonomy" id="80854"/>
    <lineage>
        <taxon>Bacteria</taxon>
        <taxon>Pseudomonadati</taxon>
        <taxon>Pseudomonadota</taxon>
        <taxon>Gammaproteobacteria</taxon>
        <taxon>Alteromonadales</taxon>
        <taxon>Moritellaceae</taxon>
        <taxon>Moritella</taxon>
    </lineage>
</organism>
<evidence type="ECO:0000313" key="8">
    <source>
        <dbReference type="EMBL" id="SGY85340.1"/>
    </source>
</evidence>
<comment type="caution">
    <text evidence="8">The sequence shown here is derived from an EMBL/GenBank/DDBJ whole genome shotgun (WGS) entry which is preliminary data.</text>
</comment>
<sequence>MPIHSGLIRILHALNAISVIGLISSGWAIFNASPLYPISFPVSLSLGGYLTEALQWHFLLIWLFVFSSILFVLSRLLSLTVAPNLWPISIKKIVNETQQVLTFNLKHYIGEYNHIQRMFYLTAFLLF</sequence>
<feature type="domain" description="Cytochrome b561 bacterial/Ni-hydrogenase" evidence="7">
    <location>
        <begin position="4"/>
        <end position="126"/>
    </location>
</feature>
<dbReference type="Pfam" id="PF01292">
    <property type="entry name" value="Ni_hydr_CYTB"/>
    <property type="match status" value="1"/>
</dbReference>
<dbReference type="EMBL" id="FPLJ01000023">
    <property type="protein sequence ID" value="SGY85340.1"/>
    <property type="molecule type" value="Genomic_DNA"/>
</dbReference>